<evidence type="ECO:0000256" key="1">
    <source>
        <dbReference type="ARBA" id="ARBA00023015"/>
    </source>
</evidence>
<evidence type="ECO:0000313" key="8">
    <source>
        <dbReference type="Proteomes" id="UP000237797"/>
    </source>
</evidence>
<gene>
    <name evidence="7" type="ORF">CLV97_10697</name>
</gene>
<evidence type="ECO:0000259" key="5">
    <source>
        <dbReference type="PROSITE" id="PS50042"/>
    </source>
</evidence>
<dbReference type="GO" id="GO:0005829">
    <property type="term" value="C:cytosol"/>
    <property type="evidence" value="ECO:0007669"/>
    <property type="project" value="TreeGrafter"/>
</dbReference>
<comment type="caution">
    <text evidence="7">The sequence shown here is derived from an EMBL/GenBank/DDBJ whole genome shotgun (WGS) entry which is preliminary data.</text>
</comment>
<evidence type="ECO:0000256" key="2">
    <source>
        <dbReference type="ARBA" id="ARBA00023125"/>
    </source>
</evidence>
<keyword evidence="1" id="KW-0805">Transcription regulation</keyword>
<dbReference type="RefSeq" id="WP_170070372.1">
    <property type="nucleotide sequence ID" value="NZ_PVNE01000006.1"/>
</dbReference>
<dbReference type="Proteomes" id="UP000237797">
    <property type="component" value="Unassembled WGS sequence"/>
</dbReference>
<evidence type="ECO:0000256" key="3">
    <source>
        <dbReference type="ARBA" id="ARBA00023159"/>
    </source>
</evidence>
<dbReference type="InterPro" id="IPR018335">
    <property type="entry name" value="Tscrpt_reg_HTH_Crp-type_CS"/>
</dbReference>
<proteinExistence type="predicted"/>
<evidence type="ECO:0000256" key="4">
    <source>
        <dbReference type="ARBA" id="ARBA00023163"/>
    </source>
</evidence>
<dbReference type="PRINTS" id="PR00034">
    <property type="entry name" value="HTHCRP"/>
</dbReference>
<keyword evidence="2" id="KW-0238">DNA-binding</keyword>
<keyword evidence="8" id="KW-1185">Reference proteome</keyword>
<evidence type="ECO:0000313" key="7">
    <source>
        <dbReference type="EMBL" id="PRX41487.1"/>
    </source>
</evidence>
<dbReference type="PROSITE" id="PS50042">
    <property type="entry name" value="CNMP_BINDING_3"/>
    <property type="match status" value="1"/>
</dbReference>
<keyword evidence="4" id="KW-0804">Transcription</keyword>
<reference evidence="7 8" key="1">
    <citation type="submission" date="2018-03" db="EMBL/GenBank/DDBJ databases">
        <title>Genomic Encyclopedia of Archaeal and Bacterial Type Strains, Phase II (KMG-II): from individual species to whole genera.</title>
        <authorList>
            <person name="Goeker M."/>
        </authorList>
    </citation>
    <scope>NUCLEOTIDE SEQUENCE [LARGE SCALE GENOMIC DNA]</scope>
    <source>
        <strain evidence="7 8">DSM 44946</strain>
    </source>
</reference>
<keyword evidence="3" id="KW-0010">Activator</keyword>
<name>A0A2T0LGQ6_9BACL</name>
<organism evidence="7 8">
    <name type="scientific">Planifilum fimeticola</name>
    <dbReference type="NCBI Taxonomy" id="201975"/>
    <lineage>
        <taxon>Bacteria</taxon>
        <taxon>Bacillati</taxon>
        <taxon>Bacillota</taxon>
        <taxon>Bacilli</taxon>
        <taxon>Bacillales</taxon>
        <taxon>Thermoactinomycetaceae</taxon>
        <taxon>Planifilum</taxon>
    </lineage>
</organism>
<dbReference type="PROSITE" id="PS51063">
    <property type="entry name" value="HTH_CRP_2"/>
    <property type="match status" value="1"/>
</dbReference>
<dbReference type="SUPFAM" id="SSF51206">
    <property type="entry name" value="cAMP-binding domain-like"/>
    <property type="match status" value="1"/>
</dbReference>
<dbReference type="InterPro" id="IPR050397">
    <property type="entry name" value="Env_Response_Regulators"/>
</dbReference>
<dbReference type="InterPro" id="IPR036388">
    <property type="entry name" value="WH-like_DNA-bd_sf"/>
</dbReference>
<dbReference type="InterPro" id="IPR012318">
    <property type="entry name" value="HTH_CRP"/>
</dbReference>
<feature type="domain" description="Cyclic nucleotide-binding" evidence="5">
    <location>
        <begin position="10"/>
        <end position="130"/>
    </location>
</feature>
<dbReference type="InterPro" id="IPR000595">
    <property type="entry name" value="cNMP-bd_dom"/>
</dbReference>
<evidence type="ECO:0000259" key="6">
    <source>
        <dbReference type="PROSITE" id="PS51063"/>
    </source>
</evidence>
<sequence>MTSAVSAHRFVDYFQPEQLKRLSSLMTSKRVNSGINLFQDKEQADYLYFIHEGIVKIFNNTESGEEIALSLKYAGDLVGDPCTLPSPFQWSNAVTLTDAFLGVIHKEELEALLLRHPDLAIRFIQWLTVNQRILETKMRDLLVYGKTGALASTLIRLCNTCGKRTEEGILIPMRLTNQDLANFIGATRESVNRMLSRMKREHILSMRSGRLIIHDLNRLRKLCHCDGRCPGNVCII</sequence>
<dbReference type="InterPro" id="IPR018490">
    <property type="entry name" value="cNMP-bd_dom_sf"/>
</dbReference>
<dbReference type="SUPFAM" id="SSF46785">
    <property type="entry name" value="Winged helix' DNA-binding domain"/>
    <property type="match status" value="1"/>
</dbReference>
<dbReference type="InterPro" id="IPR014710">
    <property type="entry name" value="RmlC-like_jellyroll"/>
</dbReference>
<dbReference type="GO" id="GO:0003700">
    <property type="term" value="F:DNA-binding transcription factor activity"/>
    <property type="evidence" value="ECO:0007669"/>
    <property type="project" value="InterPro"/>
</dbReference>
<dbReference type="Pfam" id="PF13545">
    <property type="entry name" value="HTH_Crp_2"/>
    <property type="match status" value="1"/>
</dbReference>
<protein>
    <submittedName>
        <fullName evidence="7">CRP/FNR family transcriptional regulator</fullName>
    </submittedName>
</protein>
<dbReference type="Pfam" id="PF00027">
    <property type="entry name" value="cNMP_binding"/>
    <property type="match status" value="1"/>
</dbReference>
<dbReference type="Gene3D" id="2.60.120.10">
    <property type="entry name" value="Jelly Rolls"/>
    <property type="match status" value="1"/>
</dbReference>
<dbReference type="PANTHER" id="PTHR24567:SF74">
    <property type="entry name" value="HTH-TYPE TRANSCRIPTIONAL REGULATOR ARCR"/>
    <property type="match status" value="1"/>
</dbReference>
<dbReference type="SMART" id="SM00419">
    <property type="entry name" value="HTH_CRP"/>
    <property type="match status" value="1"/>
</dbReference>
<dbReference type="CDD" id="cd00038">
    <property type="entry name" value="CAP_ED"/>
    <property type="match status" value="1"/>
</dbReference>
<dbReference type="PROSITE" id="PS00042">
    <property type="entry name" value="HTH_CRP_1"/>
    <property type="match status" value="1"/>
</dbReference>
<dbReference type="InterPro" id="IPR036390">
    <property type="entry name" value="WH_DNA-bd_sf"/>
</dbReference>
<dbReference type="PANTHER" id="PTHR24567">
    <property type="entry name" value="CRP FAMILY TRANSCRIPTIONAL REGULATORY PROTEIN"/>
    <property type="match status" value="1"/>
</dbReference>
<dbReference type="GO" id="GO:0003677">
    <property type="term" value="F:DNA binding"/>
    <property type="evidence" value="ECO:0007669"/>
    <property type="project" value="UniProtKB-KW"/>
</dbReference>
<accession>A0A2T0LGQ6</accession>
<dbReference type="EMBL" id="PVNE01000006">
    <property type="protein sequence ID" value="PRX41487.1"/>
    <property type="molecule type" value="Genomic_DNA"/>
</dbReference>
<dbReference type="AlphaFoldDB" id="A0A2T0LGQ6"/>
<dbReference type="SMART" id="SM00100">
    <property type="entry name" value="cNMP"/>
    <property type="match status" value="1"/>
</dbReference>
<dbReference type="CDD" id="cd00092">
    <property type="entry name" value="HTH_CRP"/>
    <property type="match status" value="1"/>
</dbReference>
<feature type="domain" description="HTH crp-type" evidence="6">
    <location>
        <begin position="144"/>
        <end position="217"/>
    </location>
</feature>
<dbReference type="Gene3D" id="1.10.10.10">
    <property type="entry name" value="Winged helix-like DNA-binding domain superfamily/Winged helix DNA-binding domain"/>
    <property type="match status" value="1"/>
</dbReference>